<accession>A0A7S7M7Y7</accession>
<dbReference type="Pfam" id="PF00005">
    <property type="entry name" value="ABC_tran"/>
    <property type="match status" value="1"/>
</dbReference>
<dbReference type="SUPFAM" id="SSF54631">
    <property type="entry name" value="CBS-domain pair"/>
    <property type="match status" value="1"/>
</dbReference>
<dbReference type="PROSITE" id="PS00211">
    <property type="entry name" value="ABC_TRANSPORTER_1"/>
    <property type="match status" value="1"/>
</dbReference>
<dbReference type="RefSeq" id="WP_194370606.1">
    <property type="nucleotide sequence ID" value="NZ_CP063767.1"/>
</dbReference>
<keyword evidence="4 8" id="KW-0067">ATP-binding</keyword>
<dbReference type="Gene3D" id="3.10.580.10">
    <property type="entry name" value="CBS-domain"/>
    <property type="match status" value="1"/>
</dbReference>
<dbReference type="KEGG" id="tio:INP52_07750"/>
<dbReference type="GO" id="GO:0006970">
    <property type="term" value="P:response to osmotic stress"/>
    <property type="evidence" value="ECO:0007669"/>
    <property type="project" value="UniProtKB-ARBA"/>
</dbReference>
<evidence type="ECO:0000256" key="6">
    <source>
        <dbReference type="SAM" id="MobiDB-lite"/>
    </source>
</evidence>
<evidence type="ECO:0000256" key="4">
    <source>
        <dbReference type="ARBA" id="ARBA00022840"/>
    </source>
</evidence>
<dbReference type="CDD" id="cd03294">
    <property type="entry name" value="ABC_Pro_Gly_Betaine"/>
    <property type="match status" value="1"/>
</dbReference>
<keyword evidence="9" id="KW-1185">Reference proteome</keyword>
<dbReference type="InterPro" id="IPR046342">
    <property type="entry name" value="CBS_dom_sf"/>
</dbReference>
<dbReference type="GO" id="GO:0016887">
    <property type="term" value="F:ATP hydrolysis activity"/>
    <property type="evidence" value="ECO:0007669"/>
    <property type="project" value="InterPro"/>
</dbReference>
<dbReference type="GO" id="GO:0005524">
    <property type="term" value="F:ATP binding"/>
    <property type="evidence" value="ECO:0007669"/>
    <property type="project" value="UniProtKB-KW"/>
</dbReference>
<comment type="similarity">
    <text evidence="1">Belongs to the ABC transporter superfamily.</text>
</comment>
<evidence type="ECO:0000256" key="5">
    <source>
        <dbReference type="ARBA" id="ARBA00023122"/>
    </source>
</evidence>
<evidence type="ECO:0000259" key="7">
    <source>
        <dbReference type="PROSITE" id="PS50893"/>
    </source>
</evidence>
<dbReference type="SUPFAM" id="SSF52540">
    <property type="entry name" value="P-loop containing nucleoside triphosphate hydrolases"/>
    <property type="match status" value="1"/>
</dbReference>
<dbReference type="InterPro" id="IPR003593">
    <property type="entry name" value="AAA+_ATPase"/>
</dbReference>
<name>A0A7S7M7Y7_9ACTN</name>
<dbReference type="Gene3D" id="3.40.50.300">
    <property type="entry name" value="P-loop containing nucleotide triphosphate hydrolases"/>
    <property type="match status" value="1"/>
</dbReference>
<evidence type="ECO:0000256" key="2">
    <source>
        <dbReference type="ARBA" id="ARBA00022448"/>
    </source>
</evidence>
<proteinExistence type="inferred from homology"/>
<gene>
    <name evidence="8" type="ORF">INP52_07750</name>
</gene>
<dbReference type="PROSITE" id="PS50893">
    <property type="entry name" value="ABC_TRANSPORTER_2"/>
    <property type="match status" value="1"/>
</dbReference>
<reference evidence="8 9" key="1">
    <citation type="submission" date="2020-10" db="EMBL/GenBank/DDBJ databases">
        <title>Olsenella immobilis sp.nov., isolated from the mud in a fermentation cellar used for the production of Chinese strong-flavoured liquor.</title>
        <authorList>
            <person name="Lu L."/>
        </authorList>
    </citation>
    <scope>NUCLEOTIDE SEQUENCE [LARGE SCALE GENOMIC DNA]</scope>
    <source>
        <strain evidence="8 9">LZLJ-2</strain>
    </source>
</reference>
<dbReference type="InterPro" id="IPR051921">
    <property type="entry name" value="ABC_osmolyte_uptake_ATP-bind"/>
</dbReference>
<dbReference type="InterPro" id="IPR005892">
    <property type="entry name" value="Gly-betaine_transp_ATP-bd"/>
</dbReference>
<dbReference type="AlphaFoldDB" id="A0A7S7M7Y7"/>
<evidence type="ECO:0000313" key="8">
    <source>
        <dbReference type="EMBL" id="QOY60298.1"/>
    </source>
</evidence>
<evidence type="ECO:0000256" key="3">
    <source>
        <dbReference type="ARBA" id="ARBA00022741"/>
    </source>
</evidence>
<sequence>MEAIEASHVYKLFGDHPARALAALRNGASREEVEERYDTTAAVIDISLDVNPGELFVLMGLSGSGKSTFVRCLNLLHKPTSGSIKVFGQDIMGLSSKELRGLRAEKVSMVFQSFGLLPHLTALENVRWGLLVKDVDKGAADKKSKRAIELVGLKGWEDKYPDELSGGMRQRVGLARALASETEIILMDEAFSALDPLIRSEMQDQLLSIQEELNKTIVFITHDLNEAMYLGDRIAVMRDGRIVQIGTPEDILQNPANEYIESFVENVDRSRILTVESAMIAPDSRMLVSEGPLVALHCMRRMAVDYLYVVNRDQRLLGYVLVGDAVAAARAGERTLEGRIRKDFAAVRPEVTIGDALSSAVESPIPLAVTSARGRLRGVIPKTAILAALDSSEHVEVDAMGRTGEFSARAVEAAATRSRQVSDGIAPGDPEARGEEETSEKEGGR</sequence>
<organism evidence="8 9">
    <name type="scientific">Thermophilibacter immobilis</name>
    <dbReference type="NCBI Taxonomy" id="2779519"/>
    <lineage>
        <taxon>Bacteria</taxon>
        <taxon>Bacillati</taxon>
        <taxon>Actinomycetota</taxon>
        <taxon>Coriobacteriia</taxon>
        <taxon>Coriobacteriales</taxon>
        <taxon>Atopobiaceae</taxon>
        <taxon>Thermophilibacter</taxon>
    </lineage>
</organism>
<dbReference type="EMBL" id="CP063767">
    <property type="protein sequence ID" value="QOY60298.1"/>
    <property type="molecule type" value="Genomic_DNA"/>
</dbReference>
<dbReference type="SMART" id="SM00382">
    <property type="entry name" value="AAA"/>
    <property type="match status" value="1"/>
</dbReference>
<dbReference type="NCBIfam" id="TIGR01186">
    <property type="entry name" value="proV"/>
    <property type="match status" value="1"/>
</dbReference>
<dbReference type="InterPro" id="IPR003439">
    <property type="entry name" value="ABC_transporter-like_ATP-bd"/>
</dbReference>
<evidence type="ECO:0000313" key="9">
    <source>
        <dbReference type="Proteomes" id="UP000593735"/>
    </source>
</evidence>
<keyword evidence="5" id="KW-0129">CBS domain</keyword>
<feature type="compositionally biased region" description="Basic and acidic residues" evidence="6">
    <location>
        <begin position="430"/>
        <end position="445"/>
    </location>
</feature>
<evidence type="ECO:0000256" key="1">
    <source>
        <dbReference type="ARBA" id="ARBA00005417"/>
    </source>
</evidence>
<dbReference type="InterPro" id="IPR017871">
    <property type="entry name" value="ABC_transporter-like_CS"/>
</dbReference>
<protein>
    <submittedName>
        <fullName evidence="8">Glycine betaine/L-proline ABC transporter ATP-binding protein</fullName>
    </submittedName>
</protein>
<dbReference type="InterPro" id="IPR027417">
    <property type="entry name" value="P-loop_NTPase"/>
</dbReference>
<dbReference type="PANTHER" id="PTHR43869">
    <property type="entry name" value="GLYCINE BETAINE/PROLINE BETAINE TRANSPORT SYSTEM ATP-BINDING PROTEIN PROV"/>
    <property type="match status" value="1"/>
</dbReference>
<dbReference type="PANTHER" id="PTHR43869:SF1">
    <property type="entry name" value="GLYCINE BETAINE_PROLINE BETAINE TRANSPORT SYSTEM ATP-BINDING PROTEIN PROV"/>
    <property type="match status" value="1"/>
</dbReference>
<feature type="region of interest" description="Disordered" evidence="6">
    <location>
        <begin position="414"/>
        <end position="445"/>
    </location>
</feature>
<dbReference type="GO" id="GO:0031460">
    <property type="term" value="P:glycine betaine transport"/>
    <property type="evidence" value="ECO:0007669"/>
    <property type="project" value="InterPro"/>
</dbReference>
<keyword evidence="2" id="KW-0813">Transport</keyword>
<dbReference type="GO" id="GO:0016020">
    <property type="term" value="C:membrane"/>
    <property type="evidence" value="ECO:0007669"/>
    <property type="project" value="InterPro"/>
</dbReference>
<keyword evidence="3" id="KW-0547">Nucleotide-binding</keyword>
<feature type="domain" description="ABC transporter" evidence="7">
    <location>
        <begin position="28"/>
        <end position="264"/>
    </location>
</feature>
<dbReference type="Proteomes" id="UP000593735">
    <property type="component" value="Chromosome"/>
</dbReference>
<dbReference type="FunFam" id="3.40.50.300:FF:000201">
    <property type="entry name" value="Glycine betaine/L-proline ABC transporter ATP-binding protein"/>
    <property type="match status" value="1"/>
</dbReference>